<name>A0ABU8WCS6_9BURK</name>
<keyword evidence="3" id="KW-1185">Reference proteome</keyword>
<dbReference type="PANTHER" id="PTHR46889">
    <property type="entry name" value="TRANSPOSASE INSF FOR INSERTION SEQUENCE IS3B-RELATED"/>
    <property type="match status" value="1"/>
</dbReference>
<dbReference type="EMBL" id="JBBKZV010000053">
    <property type="protein sequence ID" value="MEJ8827167.1"/>
    <property type="molecule type" value="Genomic_DNA"/>
</dbReference>
<dbReference type="InterPro" id="IPR012337">
    <property type="entry name" value="RNaseH-like_sf"/>
</dbReference>
<proteinExistence type="predicted"/>
<accession>A0ABU8WCS6</accession>
<dbReference type="InterPro" id="IPR050900">
    <property type="entry name" value="Transposase_IS3/IS150/IS904"/>
</dbReference>
<dbReference type="PANTHER" id="PTHR46889:SF4">
    <property type="entry name" value="TRANSPOSASE INSO FOR INSERTION SEQUENCE ELEMENT IS911B-RELATED"/>
    <property type="match status" value="1"/>
</dbReference>
<reference evidence="2 3" key="1">
    <citation type="submission" date="2024-03" db="EMBL/GenBank/DDBJ databases">
        <title>Novel species of the genus Variovorax.</title>
        <authorList>
            <person name="Liu Q."/>
            <person name="Xin Y.-H."/>
        </authorList>
    </citation>
    <scope>NUCLEOTIDE SEQUENCE [LARGE SCALE GENOMIC DNA]</scope>
    <source>
        <strain evidence="2 3">KACC 18501</strain>
    </source>
</reference>
<evidence type="ECO:0000259" key="1">
    <source>
        <dbReference type="Pfam" id="PF13333"/>
    </source>
</evidence>
<dbReference type="SUPFAM" id="SSF53098">
    <property type="entry name" value="Ribonuclease H-like"/>
    <property type="match status" value="1"/>
</dbReference>
<comment type="caution">
    <text evidence="2">The sequence shown here is derived from an EMBL/GenBank/DDBJ whole genome shotgun (WGS) entry which is preliminary data.</text>
</comment>
<gene>
    <name evidence="2" type="ORF">WKW80_35155</name>
</gene>
<dbReference type="Proteomes" id="UP001363010">
    <property type="component" value="Unassembled WGS sequence"/>
</dbReference>
<dbReference type="RefSeq" id="WP_340368196.1">
    <property type="nucleotide sequence ID" value="NZ_JBBKZV010000053.1"/>
</dbReference>
<feature type="non-terminal residue" evidence="2">
    <location>
        <position position="1"/>
    </location>
</feature>
<dbReference type="InterPro" id="IPR001584">
    <property type="entry name" value="Integrase_cat-core"/>
</dbReference>
<protein>
    <submittedName>
        <fullName evidence="2">IS3 family transposase</fullName>
    </submittedName>
</protein>
<evidence type="ECO:0000313" key="3">
    <source>
        <dbReference type="Proteomes" id="UP001363010"/>
    </source>
</evidence>
<feature type="domain" description="Integrase catalytic" evidence="1">
    <location>
        <begin position="7"/>
        <end position="60"/>
    </location>
</feature>
<dbReference type="Pfam" id="PF13333">
    <property type="entry name" value="rve_2"/>
    <property type="match status" value="1"/>
</dbReference>
<evidence type="ECO:0000313" key="2">
    <source>
        <dbReference type="EMBL" id="MEJ8827167.1"/>
    </source>
</evidence>
<organism evidence="2 3">
    <name type="scientific">Variovorax humicola</name>
    <dbReference type="NCBI Taxonomy" id="1769758"/>
    <lineage>
        <taxon>Bacteria</taxon>
        <taxon>Pseudomonadati</taxon>
        <taxon>Pseudomonadota</taxon>
        <taxon>Betaproteobacteria</taxon>
        <taxon>Burkholderiales</taxon>
        <taxon>Comamonadaceae</taxon>
        <taxon>Variovorax</taxon>
    </lineage>
</organism>
<sequence length="71" mass="8496">WDNACSETLFGSLKVERLHGQRFKTRREAKDEAIDWLLWYNRARLHSTLAYVSPMQFEQEWLANQPRQANS</sequence>